<keyword evidence="3" id="KW-0998">Cell outer membrane</keyword>
<evidence type="ECO:0000313" key="8">
    <source>
        <dbReference type="Proteomes" id="UP000011135"/>
    </source>
</evidence>
<dbReference type="PANTHER" id="PTHR30329:SF21">
    <property type="entry name" value="LIPOPROTEIN YIAD-RELATED"/>
    <property type="match status" value="1"/>
</dbReference>
<feature type="domain" description="OmpA-like" evidence="6">
    <location>
        <begin position="58"/>
        <end position="170"/>
    </location>
</feature>
<dbReference type="InterPro" id="IPR036737">
    <property type="entry name" value="OmpA-like_sf"/>
</dbReference>
<evidence type="ECO:0000256" key="4">
    <source>
        <dbReference type="PROSITE-ProRule" id="PRU00473"/>
    </source>
</evidence>
<dbReference type="STRING" id="1237149.C900_00592"/>
<proteinExistence type="predicted"/>
<gene>
    <name evidence="7" type="ORF">C900_00592</name>
</gene>
<evidence type="ECO:0000256" key="2">
    <source>
        <dbReference type="ARBA" id="ARBA00023136"/>
    </source>
</evidence>
<dbReference type="Gene3D" id="3.30.1330.60">
    <property type="entry name" value="OmpA-like domain"/>
    <property type="match status" value="1"/>
</dbReference>
<evidence type="ECO:0000256" key="1">
    <source>
        <dbReference type="ARBA" id="ARBA00004442"/>
    </source>
</evidence>
<dbReference type="CDD" id="cd07185">
    <property type="entry name" value="OmpA_C-like"/>
    <property type="match status" value="1"/>
</dbReference>
<evidence type="ECO:0000259" key="6">
    <source>
        <dbReference type="PROSITE" id="PS51123"/>
    </source>
</evidence>
<dbReference type="InterPro" id="IPR006664">
    <property type="entry name" value="OMP_bac"/>
</dbReference>
<dbReference type="PANTHER" id="PTHR30329">
    <property type="entry name" value="STATOR ELEMENT OF FLAGELLAR MOTOR COMPLEX"/>
    <property type="match status" value="1"/>
</dbReference>
<accession>L8JJ40</accession>
<comment type="subcellular location">
    <subcellularLocation>
        <location evidence="1">Cell outer membrane</location>
    </subcellularLocation>
</comment>
<organism evidence="7 8">
    <name type="scientific">Fulvivirga imtechensis AK7</name>
    <dbReference type="NCBI Taxonomy" id="1237149"/>
    <lineage>
        <taxon>Bacteria</taxon>
        <taxon>Pseudomonadati</taxon>
        <taxon>Bacteroidota</taxon>
        <taxon>Cytophagia</taxon>
        <taxon>Cytophagales</taxon>
        <taxon>Fulvivirgaceae</taxon>
        <taxon>Fulvivirga</taxon>
    </lineage>
</organism>
<dbReference type="AlphaFoldDB" id="L8JJ40"/>
<reference evidence="7 8" key="1">
    <citation type="submission" date="2012-12" db="EMBL/GenBank/DDBJ databases">
        <title>Genome assembly of Fulvivirga imtechensis AK7.</title>
        <authorList>
            <person name="Nupur N."/>
            <person name="Khatri I."/>
            <person name="Kumar R."/>
            <person name="Subramanian S."/>
            <person name="Pinnaka A."/>
        </authorList>
    </citation>
    <scope>NUCLEOTIDE SEQUENCE [LARGE SCALE GENOMIC DNA]</scope>
    <source>
        <strain evidence="7 8">AK7</strain>
    </source>
</reference>
<sequence length="170" mass="19714">MATNTQKEDFHNKKFEDQTLEEHHQIEDEVLAKNNLPKPTSAEHERIRNLVEQKLKTHKGSDPIELEPLYFVYDDAEFAVVDMEPFLIAVEYALQGRMILIEGHTDSHGADNYNVKLSIQRVEKIRQLMHDMGVPDDHISVVGYGEEVAIHDNSTEEGRQMNRRVDFKVF</sequence>
<dbReference type="EMBL" id="AMZN01000128">
    <property type="protein sequence ID" value="ELR68238.1"/>
    <property type="molecule type" value="Genomic_DNA"/>
</dbReference>
<name>L8JJ40_9BACT</name>
<protein>
    <submittedName>
        <fullName evidence="7">Outer membrane protein OprF</fullName>
    </submittedName>
</protein>
<evidence type="ECO:0000256" key="5">
    <source>
        <dbReference type="SAM" id="MobiDB-lite"/>
    </source>
</evidence>
<dbReference type="InterPro" id="IPR050330">
    <property type="entry name" value="Bact_OuterMem_StrucFunc"/>
</dbReference>
<keyword evidence="2 4" id="KW-0472">Membrane</keyword>
<feature type="compositionally biased region" description="Basic and acidic residues" evidence="5">
    <location>
        <begin position="1"/>
        <end position="31"/>
    </location>
</feature>
<dbReference type="SUPFAM" id="SSF103088">
    <property type="entry name" value="OmpA-like"/>
    <property type="match status" value="1"/>
</dbReference>
<dbReference type="Pfam" id="PF00691">
    <property type="entry name" value="OmpA"/>
    <property type="match status" value="1"/>
</dbReference>
<keyword evidence="8" id="KW-1185">Reference proteome</keyword>
<comment type="caution">
    <text evidence="7">The sequence shown here is derived from an EMBL/GenBank/DDBJ whole genome shotgun (WGS) entry which is preliminary data.</text>
</comment>
<evidence type="ECO:0000313" key="7">
    <source>
        <dbReference type="EMBL" id="ELR68238.1"/>
    </source>
</evidence>
<dbReference type="PRINTS" id="PR01021">
    <property type="entry name" value="OMPADOMAIN"/>
</dbReference>
<dbReference type="Proteomes" id="UP000011135">
    <property type="component" value="Unassembled WGS sequence"/>
</dbReference>
<dbReference type="GO" id="GO:0009279">
    <property type="term" value="C:cell outer membrane"/>
    <property type="evidence" value="ECO:0007669"/>
    <property type="project" value="UniProtKB-SubCell"/>
</dbReference>
<evidence type="ECO:0000256" key="3">
    <source>
        <dbReference type="ARBA" id="ARBA00023237"/>
    </source>
</evidence>
<feature type="region of interest" description="Disordered" evidence="5">
    <location>
        <begin position="1"/>
        <end position="43"/>
    </location>
</feature>
<dbReference type="PRINTS" id="PR01023">
    <property type="entry name" value="NAFLGMOTY"/>
</dbReference>
<dbReference type="eggNOG" id="COG2885">
    <property type="taxonomic scope" value="Bacteria"/>
</dbReference>
<dbReference type="InterPro" id="IPR006665">
    <property type="entry name" value="OmpA-like"/>
</dbReference>
<dbReference type="PROSITE" id="PS51123">
    <property type="entry name" value="OMPA_2"/>
    <property type="match status" value="1"/>
</dbReference>